<dbReference type="InterPro" id="IPR019271">
    <property type="entry name" value="DUF2284_metal-binding"/>
</dbReference>
<accession>A0AAN3D400</accession>
<proteinExistence type="predicted"/>
<comment type="caution">
    <text evidence="1">The sequence shown here is derived from an EMBL/GenBank/DDBJ whole genome shotgun (WGS) entry which is preliminary data.</text>
</comment>
<name>A0AAN3D400_BACO1</name>
<evidence type="ECO:0008006" key="3">
    <source>
        <dbReference type="Google" id="ProtNLM"/>
    </source>
</evidence>
<dbReference type="Proteomes" id="UP000005475">
    <property type="component" value="Unassembled WGS sequence"/>
</dbReference>
<dbReference type="EMBL" id="AAXF02000054">
    <property type="protein sequence ID" value="EDO08841.1"/>
    <property type="molecule type" value="Genomic_DNA"/>
</dbReference>
<organism evidence="1 2">
    <name type="scientific">Bacteroides ovatus (strain ATCC 8483 / DSM 1896 / JCM 5824 / BCRC 10623 / CCUG 4943 / NCTC 11153)</name>
    <dbReference type="NCBI Taxonomy" id="411476"/>
    <lineage>
        <taxon>Bacteria</taxon>
        <taxon>Pseudomonadati</taxon>
        <taxon>Bacteroidota</taxon>
        <taxon>Bacteroidia</taxon>
        <taxon>Bacteroidales</taxon>
        <taxon>Bacteroidaceae</taxon>
        <taxon>Bacteroides</taxon>
    </lineage>
</organism>
<evidence type="ECO:0000313" key="2">
    <source>
        <dbReference type="Proteomes" id="UP000005475"/>
    </source>
</evidence>
<dbReference type="Pfam" id="PF10050">
    <property type="entry name" value="DUF2284"/>
    <property type="match status" value="1"/>
</dbReference>
<dbReference type="AlphaFoldDB" id="A0AAN3D400"/>
<protein>
    <recommendedName>
        <fullName evidence="3">DUF2284 domain-containing protein</fullName>
    </recommendedName>
</protein>
<reference evidence="2" key="2">
    <citation type="submission" date="2007-04" db="EMBL/GenBank/DDBJ databases">
        <title>Draft genome sequence of Bacteroides ovatus (ATCC 8483).</title>
        <authorList>
            <person name="Sudarsanam P."/>
            <person name="Ley R."/>
            <person name="Guruge J."/>
            <person name="Turnbaugh P.J."/>
            <person name="Mahowald M."/>
            <person name="Liep D."/>
            <person name="Gordon J."/>
        </authorList>
    </citation>
    <scope>NUCLEOTIDE SEQUENCE [LARGE SCALE GENOMIC DNA]</scope>
    <source>
        <strain evidence="2">ATCC 8483 / DSM 1896 / JCM 5824 / BCRC 10623 / CCUG 4943 / NCTC 11153</strain>
    </source>
</reference>
<evidence type="ECO:0000313" key="1">
    <source>
        <dbReference type="EMBL" id="EDO08841.1"/>
    </source>
</evidence>
<sequence>MTEKYIIENFTAGIGVDEYISRFRDEKRFVEFCRQCPNYGNSWGCPPFDFDTGEFLRQYKYAYLMATKIIPIEKGIPIDKSQELIRPERIRIEKELLELEHRYGGRAFAYVGKCLYCPDSECARKCNRPCLHPDKVRPSLEAFGFDIARTLSELFGIELLWGKNDILPEYLVLVSGLFHNSTENIISHTKRNPDSETYNLITLIDNVMIAIHKKVPAIRIID</sequence>
<reference evidence="1 2" key="1">
    <citation type="submission" date="2007-03" db="EMBL/GenBank/DDBJ databases">
        <authorList>
            <person name="Fulton L."/>
            <person name="Clifton S."/>
            <person name="Fulton B."/>
            <person name="Xu J."/>
            <person name="Minx P."/>
            <person name="Pepin K.H."/>
            <person name="Johnson M."/>
            <person name="Thiruvilangam P."/>
            <person name="Bhonagiri V."/>
            <person name="Nash W.E."/>
            <person name="Mardis E.R."/>
            <person name="Wilson R.K."/>
        </authorList>
    </citation>
    <scope>NUCLEOTIDE SEQUENCE [LARGE SCALE GENOMIC DNA]</scope>
    <source>
        <strain evidence="2">ATCC 8483 / DSM 1896 / JCM 5824 / BCRC 10623 / CCUG 4943 / NCTC 11153</strain>
    </source>
</reference>
<gene>
    <name evidence="1" type="ORF">BACOVA_04697</name>
</gene>